<dbReference type="SUPFAM" id="SSF143422">
    <property type="entry name" value="Transposase IS200-like"/>
    <property type="match status" value="1"/>
</dbReference>
<dbReference type="AlphaFoldDB" id="A0A445MZ00"/>
<evidence type="ECO:0000313" key="2">
    <source>
        <dbReference type="EMBL" id="SPD74708.1"/>
    </source>
</evidence>
<sequence length="87" mass="10528">MKCELMARPLRIEYEGAFYHVTARGNDRQDIFFSKTDYEKFKEYLRNAQDKYGYFLHCYMLMTNHYHLLIETPNANMSKIMHYLNGS</sequence>
<dbReference type="GO" id="GO:0003677">
    <property type="term" value="F:DNA binding"/>
    <property type="evidence" value="ECO:0007669"/>
    <property type="project" value="InterPro"/>
</dbReference>
<dbReference type="EMBL" id="OJIN01000171">
    <property type="protein sequence ID" value="SPD74708.1"/>
    <property type="molecule type" value="Genomic_DNA"/>
</dbReference>
<accession>A0A445MZ00</accession>
<dbReference type="InterPro" id="IPR002686">
    <property type="entry name" value="Transposase_17"/>
</dbReference>
<protein>
    <submittedName>
        <fullName evidence="2">Transposase</fullName>
    </submittedName>
</protein>
<dbReference type="PANTHER" id="PTHR34322:SF2">
    <property type="entry name" value="TRANSPOSASE IS200-LIKE DOMAIN-CONTAINING PROTEIN"/>
    <property type="match status" value="1"/>
</dbReference>
<reference evidence="2" key="1">
    <citation type="submission" date="2018-01" db="EMBL/GenBank/DDBJ databases">
        <authorList>
            <person name="Regsiter A."/>
            <person name="William W."/>
        </authorList>
    </citation>
    <scope>NUCLEOTIDE SEQUENCE</scope>
    <source>
        <strain evidence="2">TRIP AH-1</strain>
    </source>
</reference>
<dbReference type="GO" id="GO:0004803">
    <property type="term" value="F:transposase activity"/>
    <property type="evidence" value="ECO:0007669"/>
    <property type="project" value="InterPro"/>
</dbReference>
<dbReference type="SMART" id="SM01321">
    <property type="entry name" value="Y1_Tnp"/>
    <property type="match status" value="1"/>
</dbReference>
<evidence type="ECO:0000259" key="1">
    <source>
        <dbReference type="SMART" id="SM01321"/>
    </source>
</evidence>
<dbReference type="PANTHER" id="PTHR34322">
    <property type="entry name" value="TRANSPOSASE, Y1_TNP DOMAIN-CONTAINING"/>
    <property type="match status" value="1"/>
</dbReference>
<dbReference type="GO" id="GO:0006313">
    <property type="term" value="P:DNA transposition"/>
    <property type="evidence" value="ECO:0007669"/>
    <property type="project" value="InterPro"/>
</dbReference>
<name>A0A445MZ00_9BACT</name>
<dbReference type="InterPro" id="IPR036515">
    <property type="entry name" value="Transposase_17_sf"/>
</dbReference>
<organism evidence="2">
    <name type="scientific">uncultured Desulfobacterium sp</name>
    <dbReference type="NCBI Taxonomy" id="201089"/>
    <lineage>
        <taxon>Bacteria</taxon>
        <taxon>Pseudomonadati</taxon>
        <taxon>Thermodesulfobacteriota</taxon>
        <taxon>Desulfobacteria</taxon>
        <taxon>Desulfobacterales</taxon>
        <taxon>Desulfobacteriaceae</taxon>
        <taxon>Desulfobacterium</taxon>
        <taxon>environmental samples</taxon>
    </lineage>
</organism>
<feature type="domain" description="Transposase IS200-like" evidence="1">
    <location>
        <begin position="14"/>
        <end position="87"/>
    </location>
</feature>
<proteinExistence type="predicted"/>
<dbReference type="Pfam" id="PF01797">
    <property type="entry name" value="Y1_Tnp"/>
    <property type="match status" value="1"/>
</dbReference>
<gene>
    <name evidence="2" type="ORF">PITCH_A300011</name>
</gene>
<dbReference type="Gene3D" id="3.30.70.1290">
    <property type="entry name" value="Transposase IS200-like"/>
    <property type="match status" value="1"/>
</dbReference>